<feature type="region of interest" description="Disordered" evidence="1">
    <location>
        <begin position="51"/>
        <end position="77"/>
    </location>
</feature>
<evidence type="ECO:0000313" key="2">
    <source>
        <dbReference type="EMBL" id="KAK0651200.1"/>
    </source>
</evidence>
<reference evidence="2" key="1">
    <citation type="submission" date="2023-06" db="EMBL/GenBank/DDBJ databases">
        <title>Genome-scale phylogeny and comparative genomics of the fungal order Sordariales.</title>
        <authorList>
            <consortium name="Lawrence Berkeley National Laboratory"/>
            <person name="Hensen N."/>
            <person name="Bonometti L."/>
            <person name="Westerberg I."/>
            <person name="Brannstrom I.O."/>
            <person name="Guillou S."/>
            <person name="Cros-Aarteil S."/>
            <person name="Calhoun S."/>
            <person name="Haridas S."/>
            <person name="Kuo A."/>
            <person name="Mondo S."/>
            <person name="Pangilinan J."/>
            <person name="Riley R."/>
            <person name="Labutti K."/>
            <person name="Andreopoulos B."/>
            <person name="Lipzen A."/>
            <person name="Chen C."/>
            <person name="Yanf M."/>
            <person name="Daum C."/>
            <person name="Ng V."/>
            <person name="Clum A."/>
            <person name="Steindorff A."/>
            <person name="Ohm R."/>
            <person name="Martin F."/>
            <person name="Silar P."/>
            <person name="Natvig D."/>
            <person name="Lalanne C."/>
            <person name="Gautier V."/>
            <person name="Ament-Velasquez S.L."/>
            <person name="Kruys A."/>
            <person name="Hutchinson M.I."/>
            <person name="Powell A.J."/>
            <person name="Barry K."/>
            <person name="Miller A.N."/>
            <person name="Grigoriev I.V."/>
            <person name="Debuchy R."/>
            <person name="Gladieux P."/>
            <person name="Thoren M.H."/>
            <person name="Johannesson H."/>
        </authorList>
    </citation>
    <scope>NUCLEOTIDE SEQUENCE</scope>
    <source>
        <strain evidence="2">SMH2532-1</strain>
    </source>
</reference>
<evidence type="ECO:0000256" key="1">
    <source>
        <dbReference type="SAM" id="MobiDB-lite"/>
    </source>
</evidence>
<dbReference type="Proteomes" id="UP001174936">
    <property type="component" value="Unassembled WGS sequence"/>
</dbReference>
<feature type="compositionally biased region" description="Polar residues" evidence="1">
    <location>
        <begin position="7"/>
        <end position="29"/>
    </location>
</feature>
<gene>
    <name evidence="2" type="ORF">B0T16DRAFT_403330</name>
</gene>
<keyword evidence="3" id="KW-1185">Reference proteome</keyword>
<proteinExistence type="predicted"/>
<dbReference type="AlphaFoldDB" id="A0AA40CTV5"/>
<sequence>MPHATVHPSTPTYQTQNPRLSIPSYTQPKNRQKRRVTPNDLIIIISRDCLTPRSKKKKEGTQDTRSVRPVLFSSVCS</sequence>
<feature type="region of interest" description="Disordered" evidence="1">
    <location>
        <begin position="1"/>
        <end position="37"/>
    </location>
</feature>
<name>A0AA40CTV5_9PEZI</name>
<protein>
    <submittedName>
        <fullName evidence="2">Uncharacterized protein</fullName>
    </submittedName>
</protein>
<accession>A0AA40CTV5</accession>
<comment type="caution">
    <text evidence="2">The sequence shown here is derived from an EMBL/GenBank/DDBJ whole genome shotgun (WGS) entry which is preliminary data.</text>
</comment>
<evidence type="ECO:0000313" key="3">
    <source>
        <dbReference type="Proteomes" id="UP001174936"/>
    </source>
</evidence>
<dbReference type="EMBL" id="JAULSV010000002">
    <property type="protein sequence ID" value="KAK0651200.1"/>
    <property type="molecule type" value="Genomic_DNA"/>
</dbReference>
<organism evidence="2 3">
    <name type="scientific">Cercophora newfieldiana</name>
    <dbReference type="NCBI Taxonomy" id="92897"/>
    <lineage>
        <taxon>Eukaryota</taxon>
        <taxon>Fungi</taxon>
        <taxon>Dikarya</taxon>
        <taxon>Ascomycota</taxon>
        <taxon>Pezizomycotina</taxon>
        <taxon>Sordariomycetes</taxon>
        <taxon>Sordariomycetidae</taxon>
        <taxon>Sordariales</taxon>
        <taxon>Lasiosphaeriaceae</taxon>
        <taxon>Cercophora</taxon>
    </lineage>
</organism>